<gene>
    <name evidence="1" type="ORF">PW220_02255</name>
</gene>
<evidence type="ECO:0000313" key="1">
    <source>
        <dbReference type="EMBL" id="WNY49497.1"/>
    </source>
</evidence>
<keyword evidence="2" id="KW-1185">Reference proteome</keyword>
<protein>
    <submittedName>
        <fullName evidence="1">Uncharacterized protein</fullName>
    </submittedName>
</protein>
<sequence>MDNFTQFAQAVGSDMKVIKAELRKPTARFLVGPGRPDKPETTSGVITGSETSGTVYMSTDGADVGAWEWVKRGTVWVVTNADTGWRKITTPGLTAGYLTFRRINNQCMVNATGGRWGTVTLLRPENNTDGYRFANGSLRLLKVGEVPVGFRSSVSLFLPIAHDGKVLDGTIYLAGTGDNNWLGIHNYKDIMQSAGAAMRLPMLTYISDEPWPEVLPGVKM</sequence>
<dbReference type="Proteomes" id="UP001301526">
    <property type="component" value="Chromosome"/>
</dbReference>
<organism evidence="1 2">
    <name type="scientific">Streptococcus iners subsp. hyiners</name>
    <dbReference type="NCBI Taxonomy" id="3028083"/>
    <lineage>
        <taxon>Bacteria</taxon>
        <taxon>Bacillati</taxon>
        <taxon>Bacillota</taxon>
        <taxon>Bacilli</taxon>
        <taxon>Lactobacillales</taxon>
        <taxon>Streptococcaceae</taxon>
        <taxon>Streptococcus</taxon>
        <taxon>Streptococcus iners</taxon>
    </lineage>
</organism>
<dbReference type="AlphaFoldDB" id="A0AA96VIA6"/>
<dbReference type="EMBL" id="CP118734">
    <property type="protein sequence ID" value="WNY49497.1"/>
    <property type="molecule type" value="Genomic_DNA"/>
</dbReference>
<accession>A0AA96VIA6</accession>
<evidence type="ECO:0000313" key="2">
    <source>
        <dbReference type="Proteomes" id="UP001301526"/>
    </source>
</evidence>
<reference evidence="1 2" key="1">
    <citation type="submission" date="2023-02" db="EMBL/GenBank/DDBJ databases">
        <title>Streptococcus sp. Genome Sequencing and Assembly.</title>
        <authorList>
            <person name="Shore S.M."/>
            <person name="Nicholson T.L."/>
        </authorList>
    </citation>
    <scope>NUCLEOTIDE SEQUENCE [LARGE SCALE GENOMIC DNA]</scope>
    <source>
        <strain evidence="1 2">29892</strain>
    </source>
</reference>
<proteinExistence type="predicted"/>
<name>A0AA96VIA6_9STRE</name>
<dbReference type="RefSeq" id="WP_248055883.1">
    <property type="nucleotide sequence ID" value="NZ_CP118734.1"/>
</dbReference>